<dbReference type="SMART" id="SM01118">
    <property type="entry name" value="CYTH"/>
    <property type="match status" value="1"/>
</dbReference>
<dbReference type="PANTHER" id="PTHR21028">
    <property type="entry name" value="SI:CH211-156B7.4"/>
    <property type="match status" value="1"/>
</dbReference>
<evidence type="ECO:0000313" key="3">
    <source>
        <dbReference type="Proteomes" id="UP000320781"/>
    </source>
</evidence>
<dbReference type="Gene3D" id="2.40.320.10">
    <property type="entry name" value="Hypothetical Protein Pfu-838710-001"/>
    <property type="match status" value="1"/>
</dbReference>
<dbReference type="InterPro" id="IPR033469">
    <property type="entry name" value="CYTH-like_dom_sf"/>
</dbReference>
<sequence>MSAPNCARAWFSGRRRGSCMEVEAKVKVKIKEMEKRIRGLGARFIKKERQEDMYFAHPSRDFKVRDEALRVRRVEGECILTYKGARQDSRIKTRPEIETKVEETILDILRVLGFSEVRRVVKQRDTYQWDRLKVYLDRVEGLGEFLEVEGKDSEDKHKILGLLGSLNIPRAELIRKSYLEMLEER</sequence>
<evidence type="ECO:0000313" key="2">
    <source>
        <dbReference type="EMBL" id="TES86628.1"/>
    </source>
</evidence>
<comment type="caution">
    <text evidence="2">The sequence shown here is derived from an EMBL/GenBank/DDBJ whole genome shotgun (WGS) entry which is preliminary data.</text>
</comment>
<dbReference type="PROSITE" id="PS51707">
    <property type="entry name" value="CYTH"/>
    <property type="match status" value="1"/>
</dbReference>
<proteinExistence type="predicted"/>
<dbReference type="EMBL" id="SOKU01000067">
    <property type="protein sequence ID" value="TES86628.1"/>
    <property type="molecule type" value="Genomic_DNA"/>
</dbReference>
<dbReference type="SUPFAM" id="SSF55154">
    <property type="entry name" value="CYTH-like phosphatases"/>
    <property type="match status" value="1"/>
</dbReference>
<accession>A0A523QLH4</accession>
<dbReference type="Pfam" id="PF01928">
    <property type="entry name" value="CYTH"/>
    <property type="match status" value="1"/>
</dbReference>
<name>A0A523QLH4_UNCAE</name>
<gene>
    <name evidence="2" type="primary">cyaB</name>
    <name evidence="2" type="ORF">E3J95_01450</name>
</gene>
<dbReference type="NCBIfam" id="TIGR00318">
    <property type="entry name" value="cyaB"/>
    <property type="match status" value="1"/>
</dbReference>
<dbReference type="InterPro" id="IPR008173">
    <property type="entry name" value="Adenylyl_cyclase_CyaB"/>
</dbReference>
<dbReference type="PANTHER" id="PTHR21028:SF2">
    <property type="entry name" value="CYTH DOMAIN-CONTAINING PROTEIN"/>
    <property type="match status" value="1"/>
</dbReference>
<feature type="domain" description="CYTH" evidence="1">
    <location>
        <begin position="19"/>
        <end position="184"/>
    </location>
</feature>
<dbReference type="InterPro" id="IPR023577">
    <property type="entry name" value="CYTH_domain"/>
</dbReference>
<organism evidence="2 3">
    <name type="scientific">Aerophobetes bacterium</name>
    <dbReference type="NCBI Taxonomy" id="2030807"/>
    <lineage>
        <taxon>Bacteria</taxon>
        <taxon>Candidatus Aerophobota</taxon>
    </lineage>
</organism>
<reference evidence="2 3" key="1">
    <citation type="submission" date="2019-03" db="EMBL/GenBank/DDBJ databases">
        <title>Metabolic potential of uncultured bacteria and archaea associated with petroleum seepage in deep-sea sediments.</title>
        <authorList>
            <person name="Dong X."/>
            <person name="Hubert C."/>
        </authorList>
    </citation>
    <scope>NUCLEOTIDE SEQUENCE [LARGE SCALE GENOMIC DNA]</scope>
    <source>
        <strain evidence="2">E44_bin92</strain>
    </source>
</reference>
<protein>
    <submittedName>
        <fullName evidence="2">Class IV adenylate cyclase</fullName>
    </submittedName>
</protein>
<dbReference type="Proteomes" id="UP000320781">
    <property type="component" value="Unassembled WGS sequence"/>
</dbReference>
<dbReference type="CDD" id="cd07890">
    <property type="entry name" value="CYTH-like_AC_IV-like"/>
    <property type="match status" value="1"/>
</dbReference>
<evidence type="ECO:0000259" key="1">
    <source>
        <dbReference type="PROSITE" id="PS51707"/>
    </source>
</evidence>
<dbReference type="AlphaFoldDB" id="A0A523QLH4"/>